<comment type="similarity">
    <text evidence="1 7">Belongs to the RecO family.</text>
</comment>
<keyword evidence="5 7" id="KW-0234">DNA repair</keyword>
<sequence>MTYQTPGIILKQIDRGEADQIFTIYTQKKGKILALGRGTKKIQSKLNSQLKSLAVIDLMIASGRNYDHIAAAQIQRNFLKIGHDLKKIVLASFALEIIDRLTKIGLRDEKIFFLLVKYFNVLDINQFNWAEWQMVKQAFTIKLLSLLGFTPSAEISQHAAKLANFLKYHLESELGSEKLMAKLSLT</sequence>
<protein>
    <recommendedName>
        <fullName evidence="2 7">DNA repair protein RecO</fullName>
    </recommendedName>
    <alternativeName>
        <fullName evidence="6 7">Recombination protein O</fullName>
    </alternativeName>
</protein>
<dbReference type="InterPro" id="IPR012340">
    <property type="entry name" value="NA-bd_OB-fold"/>
</dbReference>
<dbReference type="InterPro" id="IPR022572">
    <property type="entry name" value="DNA_rep/recomb_RecO_N"/>
</dbReference>
<dbReference type="Gene3D" id="1.20.1440.120">
    <property type="entry name" value="Recombination protein O, C-terminal domain"/>
    <property type="match status" value="1"/>
</dbReference>
<dbReference type="Pfam" id="PF02565">
    <property type="entry name" value="RecO_C"/>
    <property type="match status" value="1"/>
</dbReference>
<dbReference type="Pfam" id="PF11967">
    <property type="entry name" value="RecO_N"/>
    <property type="match status" value="1"/>
</dbReference>
<dbReference type="Gene3D" id="2.40.50.140">
    <property type="entry name" value="Nucleic acid-binding proteins"/>
    <property type="match status" value="1"/>
</dbReference>
<dbReference type="SUPFAM" id="SSF50249">
    <property type="entry name" value="Nucleic acid-binding proteins"/>
    <property type="match status" value="1"/>
</dbReference>
<evidence type="ECO:0000256" key="5">
    <source>
        <dbReference type="ARBA" id="ARBA00023204"/>
    </source>
</evidence>
<evidence type="ECO:0000256" key="2">
    <source>
        <dbReference type="ARBA" id="ARBA00021310"/>
    </source>
</evidence>
<organism evidence="9 10">
    <name type="scientific">Candidatus Nomurabacteria bacterium RIFCSPLOWO2_02_FULL_40_10</name>
    <dbReference type="NCBI Taxonomy" id="1801786"/>
    <lineage>
        <taxon>Bacteria</taxon>
        <taxon>Candidatus Nomuraibacteriota</taxon>
    </lineage>
</organism>
<dbReference type="InterPro" id="IPR042242">
    <property type="entry name" value="RecO_C"/>
</dbReference>
<evidence type="ECO:0000256" key="1">
    <source>
        <dbReference type="ARBA" id="ARBA00007452"/>
    </source>
</evidence>
<dbReference type="Proteomes" id="UP000176479">
    <property type="component" value="Unassembled WGS sequence"/>
</dbReference>
<evidence type="ECO:0000256" key="4">
    <source>
        <dbReference type="ARBA" id="ARBA00023172"/>
    </source>
</evidence>
<proteinExistence type="inferred from homology"/>
<keyword evidence="4 7" id="KW-0233">DNA recombination</keyword>
<dbReference type="GO" id="GO:0006302">
    <property type="term" value="P:double-strand break repair"/>
    <property type="evidence" value="ECO:0007669"/>
    <property type="project" value="TreeGrafter"/>
</dbReference>
<dbReference type="AlphaFoldDB" id="A0A1F6Y020"/>
<comment type="caution">
    <text evidence="9">The sequence shown here is derived from an EMBL/GenBank/DDBJ whole genome shotgun (WGS) entry which is preliminary data.</text>
</comment>
<evidence type="ECO:0000313" key="9">
    <source>
        <dbReference type="EMBL" id="OGI99683.1"/>
    </source>
</evidence>
<evidence type="ECO:0000256" key="7">
    <source>
        <dbReference type="HAMAP-Rule" id="MF_00201"/>
    </source>
</evidence>
<keyword evidence="3 7" id="KW-0227">DNA damage</keyword>
<dbReference type="NCBIfam" id="TIGR00613">
    <property type="entry name" value="reco"/>
    <property type="match status" value="1"/>
</dbReference>
<dbReference type="InterPro" id="IPR003717">
    <property type="entry name" value="RecO"/>
</dbReference>
<dbReference type="SUPFAM" id="SSF57863">
    <property type="entry name" value="ArfGap/RecO-like zinc finger"/>
    <property type="match status" value="1"/>
</dbReference>
<dbReference type="PANTHER" id="PTHR33991">
    <property type="entry name" value="DNA REPAIR PROTEIN RECO"/>
    <property type="match status" value="1"/>
</dbReference>
<name>A0A1F6Y020_9BACT</name>
<evidence type="ECO:0000259" key="8">
    <source>
        <dbReference type="Pfam" id="PF11967"/>
    </source>
</evidence>
<feature type="domain" description="DNA replication/recombination mediator RecO N-terminal" evidence="8">
    <location>
        <begin position="1"/>
        <end position="77"/>
    </location>
</feature>
<dbReference type="EMBL" id="MFVK01000012">
    <property type="protein sequence ID" value="OGI99683.1"/>
    <property type="molecule type" value="Genomic_DNA"/>
</dbReference>
<dbReference type="PANTHER" id="PTHR33991:SF1">
    <property type="entry name" value="DNA REPAIR PROTEIN RECO"/>
    <property type="match status" value="1"/>
</dbReference>
<dbReference type="GO" id="GO:0006310">
    <property type="term" value="P:DNA recombination"/>
    <property type="evidence" value="ECO:0007669"/>
    <property type="project" value="UniProtKB-UniRule"/>
</dbReference>
<evidence type="ECO:0000256" key="3">
    <source>
        <dbReference type="ARBA" id="ARBA00022763"/>
    </source>
</evidence>
<comment type="function">
    <text evidence="7">Involved in DNA repair and RecF pathway recombination.</text>
</comment>
<gene>
    <name evidence="7" type="primary">recO</name>
    <name evidence="9" type="ORF">A3H53_01835</name>
</gene>
<evidence type="ECO:0000256" key="6">
    <source>
        <dbReference type="ARBA" id="ARBA00033409"/>
    </source>
</evidence>
<evidence type="ECO:0000313" key="10">
    <source>
        <dbReference type="Proteomes" id="UP000176479"/>
    </source>
</evidence>
<dbReference type="GO" id="GO:0043590">
    <property type="term" value="C:bacterial nucleoid"/>
    <property type="evidence" value="ECO:0007669"/>
    <property type="project" value="TreeGrafter"/>
</dbReference>
<accession>A0A1F6Y020</accession>
<dbReference type="HAMAP" id="MF_00201">
    <property type="entry name" value="RecO"/>
    <property type="match status" value="1"/>
</dbReference>
<reference evidence="9 10" key="1">
    <citation type="journal article" date="2016" name="Nat. Commun.">
        <title>Thousands of microbial genomes shed light on interconnected biogeochemical processes in an aquifer system.</title>
        <authorList>
            <person name="Anantharaman K."/>
            <person name="Brown C.T."/>
            <person name="Hug L.A."/>
            <person name="Sharon I."/>
            <person name="Castelle C.J."/>
            <person name="Probst A.J."/>
            <person name="Thomas B.C."/>
            <person name="Singh A."/>
            <person name="Wilkins M.J."/>
            <person name="Karaoz U."/>
            <person name="Brodie E.L."/>
            <person name="Williams K.H."/>
            <person name="Hubbard S.S."/>
            <person name="Banfield J.F."/>
        </authorList>
    </citation>
    <scope>NUCLEOTIDE SEQUENCE [LARGE SCALE GENOMIC DNA]</scope>
</reference>
<dbReference type="InterPro" id="IPR037278">
    <property type="entry name" value="ARFGAP/RecO"/>
</dbReference>